<reference evidence="2" key="1">
    <citation type="submission" date="2021-01" db="EMBL/GenBank/DDBJ databases">
        <authorList>
            <consortium name="Genoscope - CEA"/>
            <person name="William W."/>
        </authorList>
    </citation>
    <scope>NUCLEOTIDE SEQUENCE</scope>
</reference>
<evidence type="ECO:0000313" key="3">
    <source>
        <dbReference type="Proteomes" id="UP000689195"/>
    </source>
</evidence>
<evidence type="ECO:0000256" key="1">
    <source>
        <dbReference type="PROSITE-ProRule" id="PRU00221"/>
    </source>
</evidence>
<dbReference type="Proteomes" id="UP000689195">
    <property type="component" value="Unassembled WGS sequence"/>
</dbReference>
<dbReference type="GO" id="GO:0016226">
    <property type="term" value="P:iron-sulfur cluster assembly"/>
    <property type="evidence" value="ECO:0007669"/>
    <property type="project" value="TreeGrafter"/>
</dbReference>
<evidence type="ECO:0000313" key="2">
    <source>
        <dbReference type="EMBL" id="CAD8138376.1"/>
    </source>
</evidence>
<comment type="caution">
    <text evidence="2">The sequence shown here is derived from an EMBL/GenBank/DDBJ whole genome shotgun (WGS) entry which is preliminary data.</text>
</comment>
<dbReference type="EMBL" id="CAJJDO010000007">
    <property type="protein sequence ID" value="CAD8138376.1"/>
    <property type="molecule type" value="Genomic_DNA"/>
</dbReference>
<name>A0A8S1SEV8_9CILI</name>
<organism evidence="2 3">
    <name type="scientific">Paramecium pentaurelia</name>
    <dbReference type="NCBI Taxonomy" id="43138"/>
    <lineage>
        <taxon>Eukaryota</taxon>
        <taxon>Sar</taxon>
        <taxon>Alveolata</taxon>
        <taxon>Ciliophora</taxon>
        <taxon>Intramacronucleata</taxon>
        <taxon>Oligohymenophorea</taxon>
        <taxon>Peniculida</taxon>
        <taxon>Parameciidae</taxon>
        <taxon>Paramecium</taxon>
    </lineage>
</organism>
<keyword evidence="1" id="KW-0853">WD repeat</keyword>
<dbReference type="PANTHER" id="PTHR19920:SF0">
    <property type="entry name" value="CYTOSOLIC IRON-SULFUR PROTEIN ASSEMBLY PROTEIN CIAO1-RELATED"/>
    <property type="match status" value="1"/>
</dbReference>
<dbReference type="OrthoDB" id="301233at2759"/>
<evidence type="ECO:0008006" key="4">
    <source>
        <dbReference type="Google" id="ProtNLM"/>
    </source>
</evidence>
<feature type="repeat" description="WD" evidence="1">
    <location>
        <begin position="269"/>
        <end position="304"/>
    </location>
</feature>
<dbReference type="InterPro" id="IPR001680">
    <property type="entry name" value="WD40_rpt"/>
</dbReference>
<sequence length="494" mass="58806">MNKQEFQTLEENKNNQIYGVAQLENERLNFLWGLCHKGDLKINNALNIMEEEKNKEEIWVDQQIQEKTQKLKNLRLQFQDFSKVNQYDVTQDIKNIDLSIKNIEDKLQNNRKWNFDQNVKFTLQSIEKLNNLVSQKDQLIVQRNLEQYKDNDENQNYINYLLKYQQLNKNIYQKYNFYKKIQVLNKIEKVYASSFNHNGSTLVTAANDGLYFWKFQENNYTYLYNLCTGTLQVEIIFSKFQDLFITHDLIGQFGIVKMINGKWKLDQLIQGHQDQICSIMLQQNDKQIITASQKNGIKIWHLNTFNSWICQFRFEFNSNNLSYLTGNNENYLVSGSFDGNITIWQYQDTNVQNIIIKKFQRVLNAHQNIINIIAFINKYKFSSLSYQSEILIWEQSQSNHLFSKKQEIKFEGLQYWSVFTQRLIFINDLNVLFCCTGNQIKIFKLNIEGKFDLITEIIKEKEIYAFNVTQDGMIFTYSNPFSQKLVLKRAVEIQ</sequence>
<feature type="repeat" description="WD" evidence="1">
    <location>
        <begin position="328"/>
        <end position="354"/>
    </location>
</feature>
<dbReference type="PANTHER" id="PTHR19920">
    <property type="entry name" value="WD40 PROTEIN CIAO1"/>
    <property type="match status" value="1"/>
</dbReference>
<protein>
    <recommendedName>
        <fullName evidence="4">WD40-repeat-containing domain</fullName>
    </recommendedName>
</protein>
<dbReference type="SMART" id="SM00320">
    <property type="entry name" value="WD40"/>
    <property type="match status" value="4"/>
</dbReference>
<gene>
    <name evidence="2" type="ORF">PPENT_87.1.T0070084</name>
</gene>
<dbReference type="Pfam" id="PF00400">
    <property type="entry name" value="WD40"/>
    <property type="match status" value="2"/>
</dbReference>
<proteinExistence type="predicted"/>
<keyword evidence="3" id="KW-1185">Reference proteome</keyword>
<accession>A0A8S1SEV8</accession>
<dbReference type="AlphaFoldDB" id="A0A8S1SEV8"/>
<dbReference type="PROSITE" id="PS50082">
    <property type="entry name" value="WD_REPEATS_2"/>
    <property type="match status" value="2"/>
</dbReference>
<dbReference type="PROSITE" id="PS50294">
    <property type="entry name" value="WD_REPEATS_REGION"/>
    <property type="match status" value="1"/>
</dbReference>
<dbReference type="GO" id="GO:0097361">
    <property type="term" value="C:cytosolic [4Fe-4S] assembly targeting complex"/>
    <property type="evidence" value="ECO:0007669"/>
    <property type="project" value="TreeGrafter"/>
</dbReference>